<dbReference type="AlphaFoldDB" id="A0A654LSH8"/>
<dbReference type="GeneID" id="60420326"/>
<dbReference type="SUPFAM" id="SSF50939">
    <property type="entry name" value="Sialidases"/>
    <property type="match status" value="1"/>
</dbReference>
<dbReference type="Gene3D" id="2.120.10.10">
    <property type="match status" value="1"/>
</dbReference>
<dbReference type="OrthoDB" id="2272at2157"/>
<dbReference type="Proteomes" id="UP000058925">
    <property type="component" value="Chromosome"/>
</dbReference>
<dbReference type="EMBL" id="CP012850">
    <property type="protein sequence ID" value="ALI34324.1"/>
    <property type="molecule type" value="Genomic_DNA"/>
</dbReference>
<sequence>MSQIINSSLSQASYTTFNNASTPAVGIDPTNNNIYVVYFKNETGGANLYIQKSTDMGKTFSQPIRVNDVKDSIKVEEQWSAPALSIGPSNDIHVVWYKADHSNPDKYPYGQVTLQYSKSVDGGITFTPAVNPAPNDPKGEQYYPFLAVLPDDKVYISYLNLDYDKPTDMSGTPTVLRVVSSQDGGKTFLNSTVADHSACQCCSTVVKFGPQNDIYVTSRSTFQNNSIALTNDTKTDYQIDGGQNQTIIRDITVSHSTDGPIGQNFTTPVQVGNDRWFMNGCPDAGPGMDFDKSGNMHIAWFTGSEFAPEGPGFYYTKSNDDGATFNNPIPIHLLSEQWIPPTTQYLKTDKYGNSWIVFVNSEGLKKSDTYSEDYSFEGHGTVHLAVVDKNGIIVKNGNFAPGDITKHYPFTTGSDDLMLISWMDGDDVKLATLPVL</sequence>
<dbReference type="CDD" id="cd15482">
    <property type="entry name" value="Sialidase_non-viral"/>
    <property type="match status" value="1"/>
</dbReference>
<dbReference type="RefSeq" id="WP_196817006.1">
    <property type="nucleotide sequence ID" value="NZ_CP012850.1"/>
</dbReference>
<accession>A0A654LSH8</accession>
<gene>
    <name evidence="1" type="ORF">NMY3_00110</name>
</gene>
<proteinExistence type="predicted"/>
<dbReference type="KEGG" id="taa:NMY3_00110"/>
<evidence type="ECO:0000313" key="1">
    <source>
        <dbReference type="EMBL" id="ALI34324.1"/>
    </source>
</evidence>
<organism evidence="1 2">
    <name type="scientific">Candidatus Nitrosocosmicus oleophilus</name>
    <dbReference type="NCBI Taxonomy" id="1353260"/>
    <lineage>
        <taxon>Archaea</taxon>
        <taxon>Nitrososphaerota</taxon>
        <taxon>Nitrososphaeria</taxon>
        <taxon>Nitrososphaerales</taxon>
        <taxon>Nitrososphaeraceae</taxon>
        <taxon>Candidatus Nitrosocosmicus</taxon>
    </lineage>
</organism>
<name>A0A654LSH8_9ARCH</name>
<evidence type="ECO:0000313" key="2">
    <source>
        <dbReference type="Proteomes" id="UP000058925"/>
    </source>
</evidence>
<evidence type="ECO:0008006" key="3">
    <source>
        <dbReference type="Google" id="ProtNLM"/>
    </source>
</evidence>
<protein>
    <recommendedName>
        <fullName evidence="3">BNR/Asp-box repeat protein</fullName>
    </recommendedName>
</protein>
<reference evidence="2" key="1">
    <citation type="submission" date="2015-10" db="EMBL/GenBank/DDBJ databases">
        <title>Niche specialization of a soil ammonia-oxidizing archaeon, Candidatus Nitrosocosmicus oleophilus.</title>
        <authorList>
            <person name="Jung M.-Y."/>
            <person name="Rhee S.-K."/>
        </authorList>
    </citation>
    <scope>NUCLEOTIDE SEQUENCE [LARGE SCALE GENOMIC DNA]</scope>
    <source>
        <strain evidence="2">MY3</strain>
    </source>
</reference>
<keyword evidence="2" id="KW-1185">Reference proteome</keyword>
<dbReference type="InterPro" id="IPR036278">
    <property type="entry name" value="Sialidase_sf"/>
</dbReference>